<dbReference type="InterPro" id="IPR011042">
    <property type="entry name" value="6-blade_b-propeller_TolB-like"/>
</dbReference>
<reference evidence="4" key="1">
    <citation type="submission" date="2019-12" db="EMBL/GenBank/DDBJ databases">
        <title>Clostridiaceae gen. nov. sp. nov., isolated from sediment in Xinjiang, China.</title>
        <authorList>
            <person name="Zhang R."/>
        </authorList>
    </citation>
    <scope>NUCLEOTIDE SEQUENCE</scope>
    <source>
        <strain evidence="4">D2Q-11</strain>
    </source>
</reference>
<dbReference type="AlphaFoldDB" id="A0A942Z9K5"/>
<evidence type="ECO:0000259" key="3">
    <source>
        <dbReference type="Pfam" id="PF07995"/>
    </source>
</evidence>
<dbReference type="Proteomes" id="UP000724672">
    <property type="component" value="Unassembled WGS sequence"/>
</dbReference>
<feature type="chain" id="PRO_5039160271" evidence="2">
    <location>
        <begin position="22"/>
        <end position="388"/>
    </location>
</feature>
<evidence type="ECO:0000313" key="4">
    <source>
        <dbReference type="EMBL" id="MBS4538955.1"/>
    </source>
</evidence>
<organism evidence="4 5">
    <name type="scientific">Anaeromonas frigoriresistens</name>
    <dbReference type="NCBI Taxonomy" id="2683708"/>
    <lineage>
        <taxon>Bacteria</taxon>
        <taxon>Bacillati</taxon>
        <taxon>Bacillota</taxon>
        <taxon>Tissierellia</taxon>
        <taxon>Tissierellales</taxon>
        <taxon>Thermohalobacteraceae</taxon>
        <taxon>Anaeromonas</taxon>
    </lineage>
</organism>
<dbReference type="PANTHER" id="PTHR19328:SF13">
    <property type="entry name" value="HIPL1 PROTEIN"/>
    <property type="match status" value="1"/>
</dbReference>
<gene>
    <name evidence="4" type="ORF">GOQ27_10800</name>
</gene>
<feature type="domain" description="Glucose/Sorbosone dehydrogenase" evidence="3">
    <location>
        <begin position="68"/>
        <end position="366"/>
    </location>
</feature>
<name>A0A942Z9K5_9FIRM</name>
<feature type="signal peptide" evidence="2">
    <location>
        <begin position="1"/>
        <end position="21"/>
    </location>
</feature>
<dbReference type="PANTHER" id="PTHR19328">
    <property type="entry name" value="HEDGEHOG-INTERACTING PROTEIN"/>
    <property type="match status" value="1"/>
</dbReference>
<sequence>MKKTCILLLIFPIILFTSCQIEEVETPQSTPAEESKNEDEDTNEATGELSESSTEDLKYKTEIIAENLEIPWEIVPISDGRIFITERPGRVLLLDEGEIYDIHNVEHIGEGGLLGMDLSPDFKNNNIIYLYYTYAEGNQIYNRVSRFTFEENTLNNEQIILDKIPGSQFHNGGRIKFGPDNKLYITTGDAQQENSSQDIDTLSGKILRINPDGTIPTDNPFDSSPVFAYGLRNPQGLAWHPVSGQLFASDHGPNRKDEINLIQPGKNYGWPIITCDEESLEYENPIACYSDFTLAPSGITFLPWSNIEETPLYIAGLRGSMVMRVDLDNEGNFIRQERLLQDLGRIRTVIYHEYAFYIATNKTDGRGTPMEGDDKIIKVTPILNASDE</sequence>
<evidence type="ECO:0000313" key="5">
    <source>
        <dbReference type="Proteomes" id="UP000724672"/>
    </source>
</evidence>
<comment type="caution">
    <text evidence="4">The sequence shown here is derived from an EMBL/GenBank/DDBJ whole genome shotgun (WGS) entry which is preliminary data.</text>
</comment>
<dbReference type="Pfam" id="PF07995">
    <property type="entry name" value="GSDH"/>
    <property type="match status" value="1"/>
</dbReference>
<keyword evidence="5" id="KW-1185">Reference proteome</keyword>
<evidence type="ECO:0000256" key="1">
    <source>
        <dbReference type="SAM" id="MobiDB-lite"/>
    </source>
</evidence>
<dbReference type="Gene3D" id="2.120.10.30">
    <property type="entry name" value="TolB, C-terminal domain"/>
    <property type="match status" value="1"/>
</dbReference>
<feature type="region of interest" description="Disordered" evidence="1">
    <location>
        <begin position="25"/>
        <end position="54"/>
    </location>
</feature>
<dbReference type="SUPFAM" id="SSF50952">
    <property type="entry name" value="Soluble quinoprotein glucose dehydrogenase"/>
    <property type="match status" value="1"/>
</dbReference>
<protein>
    <submittedName>
        <fullName evidence="4">PQQ-dependent sugar dehydrogenase</fullName>
    </submittedName>
</protein>
<evidence type="ECO:0000256" key="2">
    <source>
        <dbReference type="SAM" id="SignalP"/>
    </source>
</evidence>
<keyword evidence="2" id="KW-0732">Signal</keyword>
<dbReference type="InterPro" id="IPR011041">
    <property type="entry name" value="Quinoprot_gluc/sorb_DH_b-prop"/>
</dbReference>
<proteinExistence type="predicted"/>
<dbReference type="RefSeq" id="WP_203366878.1">
    <property type="nucleotide sequence ID" value="NZ_WSFT01000039.1"/>
</dbReference>
<dbReference type="InterPro" id="IPR012938">
    <property type="entry name" value="Glc/Sorbosone_DH"/>
</dbReference>
<dbReference type="EMBL" id="WSFT01000039">
    <property type="protein sequence ID" value="MBS4538955.1"/>
    <property type="molecule type" value="Genomic_DNA"/>
</dbReference>
<accession>A0A942Z9K5</accession>
<dbReference type="PROSITE" id="PS51257">
    <property type="entry name" value="PROKAR_LIPOPROTEIN"/>
    <property type="match status" value="1"/>
</dbReference>